<name>A0A834R175_SARSC</name>
<feature type="region of interest" description="Disordered" evidence="5">
    <location>
        <begin position="1078"/>
        <end position="1100"/>
    </location>
</feature>
<organism evidence="7">
    <name type="scientific">Sarcoptes scabiei</name>
    <name type="common">Itch mite</name>
    <name type="synonym">Acarus scabiei</name>
    <dbReference type="NCBI Taxonomy" id="52283"/>
    <lineage>
        <taxon>Eukaryota</taxon>
        <taxon>Metazoa</taxon>
        <taxon>Ecdysozoa</taxon>
        <taxon>Arthropoda</taxon>
        <taxon>Chelicerata</taxon>
        <taxon>Arachnida</taxon>
        <taxon>Acari</taxon>
        <taxon>Acariformes</taxon>
        <taxon>Sarcoptiformes</taxon>
        <taxon>Astigmata</taxon>
        <taxon>Psoroptidia</taxon>
        <taxon>Sarcoptoidea</taxon>
        <taxon>Sarcoptidae</taxon>
        <taxon>Sarcoptinae</taxon>
        <taxon>Sarcoptes</taxon>
    </lineage>
</organism>
<evidence type="ECO:0000313" key="9">
    <source>
        <dbReference type="Proteomes" id="UP000070412"/>
    </source>
</evidence>
<feature type="compositionally biased region" description="Polar residues" evidence="5">
    <location>
        <begin position="1085"/>
        <end position="1100"/>
    </location>
</feature>
<evidence type="ECO:0000256" key="3">
    <source>
        <dbReference type="ARBA" id="ARBA00022833"/>
    </source>
</evidence>
<feature type="compositionally biased region" description="Polar residues" evidence="5">
    <location>
        <begin position="819"/>
        <end position="828"/>
    </location>
</feature>
<evidence type="ECO:0000259" key="6">
    <source>
        <dbReference type="PROSITE" id="PS50178"/>
    </source>
</evidence>
<feature type="domain" description="FYVE-type" evidence="6">
    <location>
        <begin position="1013"/>
        <end position="1073"/>
    </location>
</feature>
<dbReference type="InterPro" id="IPR011011">
    <property type="entry name" value="Znf_FYVE_PHD"/>
</dbReference>
<dbReference type="PANTHER" id="PTHR46465:SF2">
    <property type="entry name" value="LATERAL SIGNALING TARGET PROTEIN 2 HOMOLOG"/>
    <property type="match status" value="1"/>
</dbReference>
<keyword evidence="2 4" id="KW-0863">Zinc-finger</keyword>
<dbReference type="Gene3D" id="3.30.40.10">
    <property type="entry name" value="Zinc/RING finger domain, C3HC4 (zinc finger)"/>
    <property type="match status" value="1"/>
</dbReference>
<feature type="region of interest" description="Disordered" evidence="5">
    <location>
        <begin position="891"/>
        <end position="937"/>
    </location>
</feature>
<dbReference type="Proteomes" id="UP000070412">
    <property type="component" value="Unassembled WGS sequence"/>
</dbReference>
<evidence type="ECO:0000256" key="1">
    <source>
        <dbReference type="ARBA" id="ARBA00022723"/>
    </source>
</evidence>
<accession>A0A834R175</accession>
<sequence length="1100" mass="125348">MSSLRKWIASKVFASVLSNDSNQMNSESSNNGSFLFESFGNRSLSVPSILSSSNSLARQDDVAASTTALTSSSTTTLLNSQENQSYFSLIYHHYKSRKRHDNSRSQNRNKIKNDRELITYMFQFYNANEELNSISSELDNFDGRKDADRCSALVNSLKIAQDKVIGIIFKIMDEIDCQRSPRDYRLKFSDELLSGEGIESLNSQIWFAAECLAAGSIITNNHDKSNYLRPIASNLTTTLDQIRYELRSCCNYLPKNMKIPDELKKKLENFDNLFSSFEYDYVKTMSQIKTSDDIENLQELTFLFSDTLKYALEKDLISKDDVEGCQPNVMIALPRLSIVRGLLQGYGSVVCRINRDDIISILRPYHNLLLEFHEFLSNLNEEEILYLEKLLSNNHDNIDTTENDNHYFPLLDIDKNNQYSLLMMFNKFIRHTKRIKELEQQNQCQNDEDIGHRCTLESDHQQQQNRRQPKHNGKISFSNKSRMNRCISASLRCYNNNDRLNRSNSLPNMNFNFPQIKSASEFDDFDPNLVCSDMPNCSREHSSSSVSSSSASSSSANDTSTNTTTANTNSSTTSSSQSFNPSVACSSSSSLSAEIDFLKQLLKRAQFQTIPKHRNSNVKNIRSNSSGFFHRSSMAASSMTKNNVELNPRAKTAFNSDLILPDFMITDRKSSTLFTPTTSMFSNNSIRFYLDEIFTDDLLQLSLYTKKILHQVFVMISKIADEFQTNYAGELRNILRTVYLMMESDNDIVLEDNDNIEYNIEDNIEYNSTRELQSCIHHSENISGDDYNDYDRIEQAIDANEYLLKEKFFPEDSNRRESTITSNGASTPDHSEQHHSGLNCDNENLSGSDQRINHVNTIGSINIANNLKNVVDDDDEINSIDDNLINDEQSNLNSERIAKKDYKKEKNNDNQDRTKSLVNDQRRQSNVSMYSSSSDNSCCSFQNSQLDPVQIMRENQQQNNLAPYIFSGTVIDSSSTSALPSPIIPIFNDVQSSSSSSTVPTNNLLLPPIWIPDELVTTCQSCSQVFTLIRRRHHCRRCGQIFCHQCSNIFVSLRCFGYEKPVRVCNVCLRLHQQAEKQQQHSKQNESNAKYQNGSSSATS</sequence>
<reference evidence="9" key="1">
    <citation type="journal article" date="2020" name="PLoS Negl. Trop. Dis.">
        <title>High-quality nuclear genome for Sarcoptes scabiei-A critical resource for a neglected parasite.</title>
        <authorList>
            <person name="Korhonen P.K."/>
            <person name="Gasser R.B."/>
            <person name="Ma G."/>
            <person name="Wang T."/>
            <person name="Stroehlein A.J."/>
            <person name="Young N.D."/>
            <person name="Ang C.S."/>
            <person name="Fernando D.D."/>
            <person name="Lu H.C."/>
            <person name="Taylor S."/>
            <person name="Reynolds S.L."/>
            <person name="Mofiz E."/>
            <person name="Najaraj S.H."/>
            <person name="Gowda H."/>
            <person name="Madugundu A."/>
            <person name="Renuse S."/>
            <person name="Holt D."/>
            <person name="Pandey A."/>
            <person name="Papenfuss A.T."/>
            <person name="Fischer K."/>
        </authorList>
    </citation>
    <scope>NUCLEOTIDE SEQUENCE [LARGE SCALE GENOMIC DNA]</scope>
</reference>
<dbReference type="InterPro" id="IPR017455">
    <property type="entry name" value="Znf_FYVE-rel"/>
</dbReference>
<reference evidence="8" key="3">
    <citation type="submission" date="2022-06" db="UniProtKB">
        <authorList>
            <consortium name="EnsemblMetazoa"/>
        </authorList>
    </citation>
    <scope>IDENTIFICATION</scope>
</reference>
<dbReference type="EMBL" id="WVUK01000066">
    <property type="protein sequence ID" value="KAF7488096.1"/>
    <property type="molecule type" value="Genomic_DNA"/>
</dbReference>
<keyword evidence="3" id="KW-0862">Zinc</keyword>
<dbReference type="SUPFAM" id="SSF57903">
    <property type="entry name" value="FYVE/PHD zinc finger"/>
    <property type="match status" value="1"/>
</dbReference>
<evidence type="ECO:0000313" key="7">
    <source>
        <dbReference type="EMBL" id="KAF7488096.1"/>
    </source>
</evidence>
<keyword evidence="9" id="KW-1185">Reference proteome</keyword>
<proteinExistence type="predicted"/>
<dbReference type="OrthoDB" id="20035at2759"/>
<dbReference type="AlphaFoldDB" id="A0A834R175"/>
<feature type="region of interest" description="Disordered" evidence="5">
    <location>
        <begin position="458"/>
        <end position="479"/>
    </location>
</feature>
<keyword evidence="1" id="KW-0479">Metal-binding</keyword>
<reference evidence="7" key="2">
    <citation type="submission" date="2020-01" db="EMBL/GenBank/DDBJ databases">
        <authorList>
            <person name="Korhonen P.K.K."/>
            <person name="Guangxu M.G."/>
            <person name="Wang T.W."/>
            <person name="Stroehlein A.J.S."/>
            <person name="Young N.D."/>
            <person name="Ang C.-S.A."/>
            <person name="Fernando D.W.F."/>
            <person name="Lu H.L."/>
            <person name="Taylor S.T."/>
            <person name="Ehtesham M.E.M."/>
            <person name="Najaraj S.H.N."/>
            <person name="Harsha G.H.G."/>
            <person name="Madugundu A.M."/>
            <person name="Renuse S.R."/>
            <person name="Holt D.H."/>
            <person name="Pandey A.P."/>
            <person name="Papenfuss A.P."/>
            <person name="Gasser R.B.G."/>
            <person name="Fischer K.F."/>
        </authorList>
    </citation>
    <scope>NUCLEOTIDE SEQUENCE</scope>
    <source>
        <strain evidence="7">SSS_KF_BRIS2020</strain>
    </source>
</reference>
<dbReference type="SMART" id="SM00064">
    <property type="entry name" value="FYVE"/>
    <property type="match status" value="1"/>
</dbReference>
<feature type="compositionally biased region" description="Low complexity" evidence="5">
    <location>
        <begin position="924"/>
        <end position="937"/>
    </location>
</feature>
<evidence type="ECO:0000256" key="5">
    <source>
        <dbReference type="SAM" id="MobiDB-lite"/>
    </source>
</evidence>
<dbReference type="InterPro" id="IPR000306">
    <property type="entry name" value="Znf_FYVE"/>
</dbReference>
<feature type="compositionally biased region" description="Basic and acidic residues" evidence="5">
    <location>
        <begin position="896"/>
        <end position="923"/>
    </location>
</feature>
<evidence type="ECO:0000256" key="2">
    <source>
        <dbReference type="ARBA" id="ARBA00022771"/>
    </source>
</evidence>
<dbReference type="PANTHER" id="PTHR46465">
    <property type="entry name" value="LATERAL SIGNALING TARGET PROTEIN 2 HOMOLOG"/>
    <property type="match status" value="1"/>
</dbReference>
<protein>
    <submittedName>
        <fullName evidence="7">Lateral signaling target protein 2 -like protein</fullName>
    </submittedName>
</protein>
<feature type="compositionally biased region" description="Low complexity" evidence="5">
    <location>
        <begin position="543"/>
        <end position="581"/>
    </location>
</feature>
<gene>
    <name evidence="7" type="ORF">SSS_2255</name>
</gene>
<dbReference type="Pfam" id="PF01363">
    <property type="entry name" value="FYVE"/>
    <property type="match status" value="1"/>
</dbReference>
<dbReference type="GO" id="GO:0008270">
    <property type="term" value="F:zinc ion binding"/>
    <property type="evidence" value="ECO:0007669"/>
    <property type="project" value="UniProtKB-KW"/>
</dbReference>
<dbReference type="PROSITE" id="PS50178">
    <property type="entry name" value="ZF_FYVE"/>
    <property type="match status" value="1"/>
</dbReference>
<evidence type="ECO:0000256" key="4">
    <source>
        <dbReference type="PROSITE-ProRule" id="PRU00091"/>
    </source>
</evidence>
<feature type="region of interest" description="Disordered" evidence="5">
    <location>
        <begin position="813"/>
        <end position="847"/>
    </location>
</feature>
<feature type="region of interest" description="Disordered" evidence="5">
    <location>
        <begin position="541"/>
        <end position="581"/>
    </location>
</feature>
<evidence type="ECO:0000313" key="8">
    <source>
        <dbReference type="EnsemblMetazoa" id="KAF7488096.1"/>
    </source>
</evidence>
<dbReference type="InterPro" id="IPR013083">
    <property type="entry name" value="Znf_RING/FYVE/PHD"/>
</dbReference>
<dbReference type="InterPro" id="IPR051118">
    <property type="entry name" value="LST-2"/>
</dbReference>
<dbReference type="GO" id="GO:0031901">
    <property type="term" value="C:early endosome membrane"/>
    <property type="evidence" value="ECO:0007669"/>
    <property type="project" value="TreeGrafter"/>
</dbReference>
<dbReference type="EnsemblMetazoa" id="SSS_2255s_mrna">
    <property type="protein sequence ID" value="KAF7488096.1"/>
    <property type="gene ID" value="SSS_2255"/>
</dbReference>